<evidence type="ECO:0000313" key="2">
    <source>
        <dbReference type="Proteomes" id="UP001055879"/>
    </source>
</evidence>
<organism evidence="1 2">
    <name type="scientific">Arctium lappa</name>
    <name type="common">Greater burdock</name>
    <name type="synonym">Lappa major</name>
    <dbReference type="NCBI Taxonomy" id="4217"/>
    <lineage>
        <taxon>Eukaryota</taxon>
        <taxon>Viridiplantae</taxon>
        <taxon>Streptophyta</taxon>
        <taxon>Embryophyta</taxon>
        <taxon>Tracheophyta</taxon>
        <taxon>Spermatophyta</taxon>
        <taxon>Magnoliopsida</taxon>
        <taxon>eudicotyledons</taxon>
        <taxon>Gunneridae</taxon>
        <taxon>Pentapetalae</taxon>
        <taxon>asterids</taxon>
        <taxon>campanulids</taxon>
        <taxon>Asterales</taxon>
        <taxon>Asteraceae</taxon>
        <taxon>Carduoideae</taxon>
        <taxon>Cardueae</taxon>
        <taxon>Arctiinae</taxon>
        <taxon>Arctium</taxon>
    </lineage>
</organism>
<reference evidence="2" key="1">
    <citation type="journal article" date="2022" name="Mol. Ecol. Resour.">
        <title>The genomes of chicory, endive, great burdock and yacon provide insights into Asteraceae palaeo-polyploidization history and plant inulin production.</title>
        <authorList>
            <person name="Fan W."/>
            <person name="Wang S."/>
            <person name="Wang H."/>
            <person name="Wang A."/>
            <person name="Jiang F."/>
            <person name="Liu H."/>
            <person name="Zhao H."/>
            <person name="Xu D."/>
            <person name="Zhang Y."/>
        </authorList>
    </citation>
    <scope>NUCLEOTIDE SEQUENCE [LARGE SCALE GENOMIC DNA]</scope>
    <source>
        <strain evidence="2">cv. Niubang</strain>
    </source>
</reference>
<sequence length="96" mass="11061">MGRLHNYKHHGGKVKYYCKWCRRGFMICNKMFEHQSACVRRLTNQQIEEKVVAEKELRLKAIRERRAKKKKGAGCCSATPPTPPPPPPPTEDALEV</sequence>
<protein>
    <submittedName>
        <fullName evidence="1">Uncharacterized protein</fullName>
    </submittedName>
</protein>
<accession>A0ACB9BB40</accession>
<dbReference type="Proteomes" id="UP001055879">
    <property type="component" value="Linkage Group LG06"/>
</dbReference>
<comment type="caution">
    <text evidence="1">The sequence shown here is derived from an EMBL/GenBank/DDBJ whole genome shotgun (WGS) entry which is preliminary data.</text>
</comment>
<name>A0ACB9BB40_ARCLA</name>
<keyword evidence="2" id="KW-1185">Reference proteome</keyword>
<reference evidence="1 2" key="2">
    <citation type="journal article" date="2022" name="Mol. Ecol. Resour.">
        <title>The genomes of chicory, endive, great burdock and yacon provide insights into Asteraceae paleo-polyploidization history and plant inulin production.</title>
        <authorList>
            <person name="Fan W."/>
            <person name="Wang S."/>
            <person name="Wang H."/>
            <person name="Wang A."/>
            <person name="Jiang F."/>
            <person name="Liu H."/>
            <person name="Zhao H."/>
            <person name="Xu D."/>
            <person name="Zhang Y."/>
        </authorList>
    </citation>
    <scope>NUCLEOTIDE SEQUENCE [LARGE SCALE GENOMIC DNA]</scope>
    <source>
        <strain evidence="2">cv. Niubang</strain>
    </source>
</reference>
<dbReference type="EMBL" id="CM042052">
    <property type="protein sequence ID" value="KAI3719435.1"/>
    <property type="molecule type" value="Genomic_DNA"/>
</dbReference>
<proteinExistence type="predicted"/>
<evidence type="ECO:0000313" key="1">
    <source>
        <dbReference type="EMBL" id="KAI3719435.1"/>
    </source>
</evidence>
<gene>
    <name evidence="1" type="ORF">L6452_20334</name>
</gene>